<reference evidence="2 3" key="1">
    <citation type="journal article" date="2011" name="Cell">
        <title>The monarch butterfly genome yields insights into long-distance migration.</title>
        <authorList>
            <person name="Zhan S."/>
            <person name="Merlin C."/>
            <person name="Boore J.L."/>
            <person name="Reppert S.M."/>
        </authorList>
    </citation>
    <scope>NUCLEOTIDE SEQUENCE [LARGE SCALE GENOMIC DNA]</scope>
    <source>
        <strain evidence="2">F-2</strain>
    </source>
</reference>
<dbReference type="AlphaFoldDB" id="A0A212F616"/>
<gene>
    <name evidence="2" type="ORF">KGM_214133</name>
</gene>
<proteinExistence type="predicted"/>
<comment type="caution">
    <text evidence="2">The sequence shown here is derived from an EMBL/GenBank/DDBJ whole genome shotgun (WGS) entry which is preliminary data.</text>
</comment>
<dbReference type="InParanoid" id="A0A212F616"/>
<name>A0A212F616_DANPL</name>
<evidence type="ECO:0000313" key="2">
    <source>
        <dbReference type="EMBL" id="OWR49176.1"/>
    </source>
</evidence>
<accession>A0A212F616</accession>
<dbReference type="EMBL" id="AGBW02010086">
    <property type="protein sequence ID" value="OWR49176.1"/>
    <property type="molecule type" value="Genomic_DNA"/>
</dbReference>
<dbReference type="KEGG" id="dpl:KGM_214133"/>
<organism evidence="2 3">
    <name type="scientific">Danaus plexippus plexippus</name>
    <dbReference type="NCBI Taxonomy" id="278856"/>
    <lineage>
        <taxon>Eukaryota</taxon>
        <taxon>Metazoa</taxon>
        <taxon>Ecdysozoa</taxon>
        <taxon>Arthropoda</taxon>
        <taxon>Hexapoda</taxon>
        <taxon>Insecta</taxon>
        <taxon>Pterygota</taxon>
        <taxon>Neoptera</taxon>
        <taxon>Endopterygota</taxon>
        <taxon>Lepidoptera</taxon>
        <taxon>Glossata</taxon>
        <taxon>Ditrysia</taxon>
        <taxon>Papilionoidea</taxon>
        <taxon>Nymphalidae</taxon>
        <taxon>Danainae</taxon>
        <taxon>Danaini</taxon>
        <taxon>Danaina</taxon>
        <taxon>Danaus</taxon>
        <taxon>Danaus</taxon>
    </lineage>
</organism>
<dbReference type="Proteomes" id="UP000007151">
    <property type="component" value="Unassembled WGS sequence"/>
</dbReference>
<protein>
    <submittedName>
        <fullName evidence="2">Uncharacterized protein</fullName>
    </submittedName>
</protein>
<feature type="region of interest" description="Disordered" evidence="1">
    <location>
        <begin position="1"/>
        <end position="28"/>
    </location>
</feature>
<evidence type="ECO:0000256" key="1">
    <source>
        <dbReference type="SAM" id="MobiDB-lite"/>
    </source>
</evidence>
<keyword evidence="3" id="KW-1185">Reference proteome</keyword>
<sequence>MRDAARRTGPPRRAMRVTPASSPEPSKKHRYLREAAAVAGGLRAVQRSCVACGGASASVVWCQCRRCVARGAAARPGRQSLAASGRRGSLLPTQCSLHRGLLSRYRQINK</sequence>
<evidence type="ECO:0000313" key="3">
    <source>
        <dbReference type="Proteomes" id="UP000007151"/>
    </source>
</evidence>